<dbReference type="PANTHER" id="PTHR43072">
    <property type="entry name" value="N-ACETYLTRANSFERASE"/>
    <property type="match status" value="1"/>
</dbReference>
<dbReference type="Gene3D" id="3.40.630.30">
    <property type="match status" value="1"/>
</dbReference>
<dbReference type="Pfam" id="PF00583">
    <property type="entry name" value="Acetyltransf_1"/>
    <property type="match status" value="1"/>
</dbReference>
<dbReference type="EMBL" id="CP107716">
    <property type="protein sequence ID" value="UYQ72310.1"/>
    <property type="molecule type" value="Genomic_DNA"/>
</dbReference>
<sequence length="168" mass="18754">MSFSIRQIGPDEAEAYRTIRLIALDGDPGSFASDAETERARPIEWYAQGTRDAAIFVAFADDQPVGMAGLFVSDRPKTGHIGTIFGLYVRPEYRRSGTAAALMDAIIAYARTVVRQVHLGVAVDNCAALKLYHRFGFQTYGTEPRALHVDGRFIDEHLMVRFLDKEDR</sequence>
<proteinExistence type="predicted"/>
<dbReference type="SUPFAM" id="SSF55729">
    <property type="entry name" value="Acyl-CoA N-acyltransferases (Nat)"/>
    <property type="match status" value="1"/>
</dbReference>
<organism evidence="2 3">
    <name type="scientific">Pelagibacterium flavum</name>
    <dbReference type="NCBI Taxonomy" id="2984530"/>
    <lineage>
        <taxon>Bacteria</taxon>
        <taxon>Pseudomonadati</taxon>
        <taxon>Pseudomonadota</taxon>
        <taxon>Alphaproteobacteria</taxon>
        <taxon>Hyphomicrobiales</taxon>
        <taxon>Devosiaceae</taxon>
        <taxon>Pelagibacterium</taxon>
    </lineage>
</organism>
<dbReference type="RefSeq" id="WP_264225944.1">
    <property type="nucleotide sequence ID" value="NZ_CP107716.1"/>
</dbReference>
<reference evidence="2" key="1">
    <citation type="submission" date="2022-10" db="EMBL/GenBank/DDBJ databases">
        <title>YIM 151497 complete genome.</title>
        <authorList>
            <person name="Chen X."/>
        </authorList>
    </citation>
    <scope>NUCLEOTIDE SEQUENCE</scope>
    <source>
        <strain evidence="2">YIM 151497</strain>
    </source>
</reference>
<accession>A0ABY6INZ7</accession>
<name>A0ABY6INZ7_9HYPH</name>
<dbReference type="InterPro" id="IPR016181">
    <property type="entry name" value="Acyl_CoA_acyltransferase"/>
</dbReference>
<protein>
    <submittedName>
        <fullName evidence="2">GNAT family N-acetyltransferase</fullName>
    </submittedName>
</protein>
<dbReference type="PANTHER" id="PTHR43072:SF60">
    <property type="entry name" value="L-2,4-DIAMINOBUTYRIC ACID ACETYLTRANSFERASE"/>
    <property type="match status" value="1"/>
</dbReference>
<gene>
    <name evidence="2" type="ORF">OF122_00520</name>
</gene>
<dbReference type="CDD" id="cd04301">
    <property type="entry name" value="NAT_SF"/>
    <property type="match status" value="1"/>
</dbReference>
<dbReference type="InterPro" id="IPR000182">
    <property type="entry name" value="GNAT_dom"/>
</dbReference>
<dbReference type="Proteomes" id="UP001163882">
    <property type="component" value="Chromosome"/>
</dbReference>
<keyword evidence="3" id="KW-1185">Reference proteome</keyword>
<evidence type="ECO:0000259" key="1">
    <source>
        <dbReference type="PROSITE" id="PS51186"/>
    </source>
</evidence>
<evidence type="ECO:0000313" key="3">
    <source>
        <dbReference type="Proteomes" id="UP001163882"/>
    </source>
</evidence>
<feature type="domain" description="N-acetyltransferase" evidence="1">
    <location>
        <begin position="3"/>
        <end position="164"/>
    </location>
</feature>
<dbReference type="PROSITE" id="PS51186">
    <property type="entry name" value="GNAT"/>
    <property type="match status" value="1"/>
</dbReference>
<evidence type="ECO:0000313" key="2">
    <source>
        <dbReference type="EMBL" id="UYQ72310.1"/>
    </source>
</evidence>